<accession>A0ABT9ZWG7</accession>
<dbReference type="Proteomes" id="UP001230005">
    <property type="component" value="Unassembled WGS sequence"/>
</dbReference>
<keyword evidence="2" id="KW-1185">Reference proteome</keyword>
<dbReference type="EMBL" id="JAUSUG010000006">
    <property type="protein sequence ID" value="MDQ0254485.1"/>
    <property type="molecule type" value="Genomic_DNA"/>
</dbReference>
<dbReference type="InterPro" id="IPR021617">
    <property type="entry name" value="DUF3231"/>
</dbReference>
<name>A0ABT9ZWG7_9BACI</name>
<reference evidence="1 2" key="1">
    <citation type="submission" date="2023-07" db="EMBL/GenBank/DDBJ databases">
        <title>Genomic Encyclopedia of Type Strains, Phase IV (KMG-IV): sequencing the most valuable type-strain genomes for metagenomic binning, comparative biology and taxonomic classification.</title>
        <authorList>
            <person name="Goeker M."/>
        </authorList>
    </citation>
    <scope>NUCLEOTIDE SEQUENCE [LARGE SCALE GENOMIC DNA]</scope>
    <source>
        <strain evidence="1 2">DSM 9768</strain>
    </source>
</reference>
<organism evidence="1 2">
    <name type="scientific">Evansella vedderi</name>
    <dbReference type="NCBI Taxonomy" id="38282"/>
    <lineage>
        <taxon>Bacteria</taxon>
        <taxon>Bacillati</taxon>
        <taxon>Bacillota</taxon>
        <taxon>Bacilli</taxon>
        <taxon>Bacillales</taxon>
        <taxon>Bacillaceae</taxon>
        <taxon>Evansella</taxon>
    </lineage>
</organism>
<evidence type="ECO:0000313" key="1">
    <source>
        <dbReference type="EMBL" id="MDQ0254485.1"/>
    </source>
</evidence>
<dbReference type="RefSeq" id="WP_307324512.1">
    <property type="nucleotide sequence ID" value="NZ_JAUSUG010000006.1"/>
</dbReference>
<dbReference type="InterPro" id="IPR012347">
    <property type="entry name" value="Ferritin-like"/>
</dbReference>
<evidence type="ECO:0000313" key="2">
    <source>
        <dbReference type="Proteomes" id="UP001230005"/>
    </source>
</evidence>
<dbReference type="Gene3D" id="1.20.1260.10">
    <property type="match status" value="1"/>
</dbReference>
<sequence length="182" mass="20466">MPNPFEAFWNTLKTMTDNDPKLPLHVGEVMAFWTYLTAIKEMLRYEEVGLNSTTDDEVHEMLNDAYKLCDSQSDRLETFLIKEGIPLPELSSPKPNSSPKDIPPGVKITDNELANGVSIKIAVAIVECATGQAQSTRSDVGMIWAEFQSEMLTFSATLKSLMRKRGWLKIPPYYYPSGEKKS</sequence>
<proteinExistence type="predicted"/>
<comment type="caution">
    <text evidence="1">The sequence shown here is derived from an EMBL/GenBank/DDBJ whole genome shotgun (WGS) entry which is preliminary data.</text>
</comment>
<gene>
    <name evidence="1" type="ORF">J2S74_001864</name>
</gene>
<dbReference type="Pfam" id="PF11553">
    <property type="entry name" value="DUF3231"/>
    <property type="match status" value="1"/>
</dbReference>
<evidence type="ECO:0008006" key="3">
    <source>
        <dbReference type="Google" id="ProtNLM"/>
    </source>
</evidence>
<protein>
    <recommendedName>
        <fullName evidence="3">DUF3231 family protein</fullName>
    </recommendedName>
</protein>